<feature type="domain" description="MucBP" evidence="10">
    <location>
        <begin position="616"/>
        <end position="683"/>
    </location>
</feature>
<evidence type="ECO:0000256" key="3">
    <source>
        <dbReference type="ARBA" id="ARBA00022525"/>
    </source>
</evidence>
<dbReference type="Pfam" id="PF06458">
    <property type="entry name" value="MucBP"/>
    <property type="match status" value="2"/>
</dbReference>
<feature type="domain" description="MucBP" evidence="10">
    <location>
        <begin position="530"/>
        <end position="603"/>
    </location>
</feature>
<evidence type="ECO:0000259" key="9">
    <source>
        <dbReference type="Pfam" id="PF04650"/>
    </source>
</evidence>
<feature type="compositionally biased region" description="Polar residues" evidence="7">
    <location>
        <begin position="128"/>
        <end position="154"/>
    </location>
</feature>
<keyword evidence="8" id="KW-0472">Membrane</keyword>
<reference evidence="12" key="1">
    <citation type="journal article" date="2021" name="PeerJ">
        <title>Extensive microbial diversity within the chicken gut microbiome revealed by metagenomics and culture.</title>
        <authorList>
            <person name="Gilroy R."/>
            <person name="Ravi A."/>
            <person name="Getino M."/>
            <person name="Pursley I."/>
            <person name="Horton D.L."/>
            <person name="Alikhan N.F."/>
            <person name="Baker D."/>
            <person name="Gharbi K."/>
            <person name="Hall N."/>
            <person name="Watson M."/>
            <person name="Adriaenssens E.M."/>
            <person name="Foster-Nyarko E."/>
            <person name="Jarju S."/>
            <person name="Secka A."/>
            <person name="Antonio M."/>
            <person name="Oren A."/>
            <person name="Chaudhuri R.R."/>
            <person name="La Ragione R."/>
            <person name="Hildebrand F."/>
            <person name="Pallen M.J."/>
        </authorList>
    </citation>
    <scope>NUCLEOTIDE SEQUENCE</scope>
    <source>
        <strain evidence="12">CHK189-29639</strain>
    </source>
</reference>
<evidence type="ECO:0000256" key="6">
    <source>
        <dbReference type="ARBA" id="ARBA00023088"/>
    </source>
</evidence>
<reference evidence="12" key="2">
    <citation type="submission" date="2021-09" db="EMBL/GenBank/DDBJ databases">
        <authorList>
            <person name="Gilroy R."/>
        </authorList>
    </citation>
    <scope>NUCLEOTIDE SEQUENCE</scope>
    <source>
        <strain evidence="12">CHK189-29639</strain>
    </source>
</reference>
<feature type="non-terminal residue" evidence="12">
    <location>
        <position position="683"/>
    </location>
</feature>
<dbReference type="Pfam" id="PF17961">
    <property type="entry name" value="Big_8"/>
    <property type="match status" value="1"/>
</dbReference>
<evidence type="ECO:0000256" key="2">
    <source>
        <dbReference type="ARBA" id="ARBA00022512"/>
    </source>
</evidence>
<evidence type="ECO:0000259" key="10">
    <source>
        <dbReference type="Pfam" id="PF06458"/>
    </source>
</evidence>
<feature type="compositionally biased region" description="Polar residues" evidence="7">
    <location>
        <begin position="50"/>
        <end position="66"/>
    </location>
</feature>
<feature type="region of interest" description="Disordered" evidence="7">
    <location>
        <begin position="50"/>
        <end position="154"/>
    </location>
</feature>
<gene>
    <name evidence="12" type="ORF">K8V06_10625</name>
</gene>
<sequence>MLRDNLNRQLKYSIRKKKNGGGAASFIVGSVIFGGLMLGNVMSVNADEVASSSTNGDTTVTSNQMNENKDISGKEVTLSKPNTVETTANQKEGASAVSSDNVVSTTTMNQNESGSTENSENPVDPTNEKQTANETTDTKSSGTDVKNDNLTQSPTNARNLVAAAATVSESQLANNKVTISNFKVNKHLIRESEGLDINFSFDWSGQGLVKGDTLVVPLSDAFTSITRQVPTPFFGSNGQQVGTMVLDYDAKKMYTIFTADMDPNKIYSGTINVGTFVNRNYFINKDNRDIVELYLPNGQKETVDLQIIFDAKDAAHELGIITVQADKNTDNPDGSTNITWDAIVNSDKKQMSDASIYITPDVIKGINPQFEVSSQVPGYNYSAWTDMNFEYDSNNTYSLNEDSFRVYQANVYASMGYAKEKELVKDKDYEIVKSGVMPHAYAINLIGDYATTSSPIVVEYSGTVPAKNGESAAIAATTDAFVAYHAGTIVVSNSAGTRYSGPFSANWAHASIDTNNSSIAGSFQNILGSVSVVHIDATTGKLLKPEAYVLEKDGTPLHNVKQGTEYKTTPETFTGYKFTTMGYDSAPAKGTVKEGHQRVIYLYVPETPTPEEKKGNVDVTYVTEDGKVLEATTDVVKDGEVGTDYTTEKKNFDGYSFSRMGEFSAEATGQVEEGTKHVVYVYT</sequence>
<evidence type="ECO:0000256" key="5">
    <source>
        <dbReference type="ARBA" id="ARBA00022737"/>
    </source>
</evidence>
<protein>
    <submittedName>
        <fullName evidence="12">MucBP domain-containing protein</fullName>
    </submittedName>
</protein>
<keyword evidence="3" id="KW-0964">Secreted</keyword>
<evidence type="ECO:0000259" key="11">
    <source>
        <dbReference type="Pfam" id="PF17961"/>
    </source>
</evidence>
<dbReference type="InterPro" id="IPR011252">
    <property type="entry name" value="Fibrogen-bd_dom1"/>
</dbReference>
<keyword evidence="8" id="KW-1133">Transmembrane helix</keyword>
<dbReference type="InterPro" id="IPR041171">
    <property type="entry name" value="SDR_Ig"/>
</dbReference>
<accession>A0A921IDW7</accession>
<dbReference type="EMBL" id="DYVK01000106">
    <property type="protein sequence ID" value="HJG16561.1"/>
    <property type="molecule type" value="Genomic_DNA"/>
</dbReference>
<name>A0A921IDW7_9LACO</name>
<comment type="caution">
    <text evidence="12">The sequence shown here is derived from an EMBL/GenBank/DDBJ whole genome shotgun (WGS) entry which is preliminary data.</text>
</comment>
<feature type="compositionally biased region" description="Polar residues" evidence="7">
    <location>
        <begin position="79"/>
        <end position="121"/>
    </location>
</feature>
<evidence type="ECO:0000256" key="4">
    <source>
        <dbReference type="ARBA" id="ARBA00022729"/>
    </source>
</evidence>
<dbReference type="Gene3D" id="3.10.20.320">
    <property type="entry name" value="Putative peptidoglycan bound protein (lpxtg motif)"/>
    <property type="match status" value="2"/>
</dbReference>
<comment type="subcellular location">
    <subcellularLocation>
        <location evidence="1">Secreted</location>
        <location evidence="1">Cell wall</location>
        <topology evidence="1">Peptidoglycan-anchor</topology>
    </subcellularLocation>
</comment>
<evidence type="ECO:0000313" key="13">
    <source>
        <dbReference type="Proteomes" id="UP000759256"/>
    </source>
</evidence>
<feature type="transmembrane region" description="Helical" evidence="8">
    <location>
        <begin position="21"/>
        <end position="42"/>
    </location>
</feature>
<dbReference type="Pfam" id="PF04650">
    <property type="entry name" value="YSIRK_signal"/>
    <property type="match status" value="1"/>
</dbReference>
<evidence type="ECO:0000256" key="7">
    <source>
        <dbReference type="SAM" id="MobiDB-lite"/>
    </source>
</evidence>
<keyword evidence="8" id="KW-0812">Transmembrane</keyword>
<dbReference type="Gene3D" id="2.60.40.1280">
    <property type="match status" value="1"/>
</dbReference>
<keyword evidence="2" id="KW-0134">Cell wall</keyword>
<keyword evidence="5" id="KW-0677">Repeat</keyword>
<keyword evidence="6" id="KW-0572">Peptidoglycan-anchor</keyword>
<feature type="domain" description="SDR-like Ig" evidence="11">
    <location>
        <begin position="191"/>
        <end position="280"/>
    </location>
</feature>
<dbReference type="SUPFAM" id="SSF49401">
    <property type="entry name" value="Bacterial adhesins"/>
    <property type="match status" value="1"/>
</dbReference>
<dbReference type="AlphaFoldDB" id="A0A921IDW7"/>
<proteinExistence type="predicted"/>
<evidence type="ECO:0000256" key="1">
    <source>
        <dbReference type="ARBA" id="ARBA00004168"/>
    </source>
</evidence>
<organism evidence="12 13">
    <name type="scientific">Ligilactobacillus salivarius</name>
    <dbReference type="NCBI Taxonomy" id="1624"/>
    <lineage>
        <taxon>Bacteria</taxon>
        <taxon>Bacillati</taxon>
        <taxon>Bacillota</taxon>
        <taxon>Bacilli</taxon>
        <taxon>Lactobacillales</taxon>
        <taxon>Lactobacillaceae</taxon>
        <taxon>Ligilactobacillus</taxon>
    </lineage>
</organism>
<dbReference type="Proteomes" id="UP000759256">
    <property type="component" value="Unassembled WGS sequence"/>
</dbReference>
<evidence type="ECO:0000313" key="12">
    <source>
        <dbReference type="EMBL" id="HJG16561.1"/>
    </source>
</evidence>
<keyword evidence="4" id="KW-0732">Signal</keyword>
<dbReference type="GO" id="GO:0007155">
    <property type="term" value="P:cell adhesion"/>
    <property type="evidence" value="ECO:0007669"/>
    <property type="project" value="InterPro"/>
</dbReference>
<dbReference type="InterPro" id="IPR008966">
    <property type="entry name" value="Adhesion_dom_sf"/>
</dbReference>
<feature type="domain" description="YSIRK Gram-positive signal peptide" evidence="9">
    <location>
        <begin position="7"/>
        <end position="34"/>
    </location>
</feature>
<dbReference type="InterPro" id="IPR005877">
    <property type="entry name" value="YSIRK_signal_dom"/>
</dbReference>
<evidence type="ECO:0000256" key="8">
    <source>
        <dbReference type="SAM" id="Phobius"/>
    </source>
</evidence>
<dbReference type="InterPro" id="IPR009459">
    <property type="entry name" value="MucBP_dom"/>
</dbReference>